<comment type="caution">
    <text evidence="2">The sequence shown here is derived from an EMBL/GenBank/DDBJ whole genome shotgun (WGS) entry which is preliminary data.</text>
</comment>
<evidence type="ECO:0000313" key="2">
    <source>
        <dbReference type="EMBL" id="EWY36775.1"/>
    </source>
</evidence>
<proteinExistence type="predicted"/>
<evidence type="ECO:0000313" key="3">
    <source>
        <dbReference type="Proteomes" id="UP000019486"/>
    </source>
</evidence>
<dbReference type="Pfam" id="PF18906">
    <property type="entry name" value="Phage_tube_2"/>
    <property type="match status" value="1"/>
</dbReference>
<sequence length="429" mass="44078">MTFRVLSGLDCELFGRLESGAIGTPAAGDYLRLPFTSHGLSGRIGKETSDLLGQGRDPTDPDRGDETVDGDIAVPMDVRGTGFWLALLLGLPTTAASKAYGSVTFGADPRAGDTVTLDGTVFTFVSGAPATATEVQTGANLLASVTALAAAANASVVAEVAAATYTVGDGVRLDIQHDTSGASGAEYSLAASAATVSGATLTATYTHTYGSGCSASDIRRATMVIRSTPAALTWRQLGVWMTRAQLALASTGRASLTASLIAHREDEVVSAALGDVVTHAYQRFLQAQGSLLVDGQQVAEITASSMVYDNSLSGVRSLGYGGRIADIDVATAKLDGTITARFGSGTLKSRAESDTPVDLLYRWQPSPGAALSIAYPRVWLPKPQRSISGPAGVEASYAWMAAKRQAAGAVTTAAAMTAVLTNDVASYAP</sequence>
<feature type="compositionally biased region" description="Basic and acidic residues" evidence="1">
    <location>
        <begin position="57"/>
        <end position="66"/>
    </location>
</feature>
<dbReference type="AlphaFoldDB" id="W9GSB1"/>
<reference evidence="2 3" key="1">
    <citation type="submission" date="2013-08" db="EMBL/GenBank/DDBJ databases">
        <title>The genome sequence of Skermanella stibiiresistens.</title>
        <authorList>
            <person name="Zhu W."/>
            <person name="Wang G."/>
        </authorList>
    </citation>
    <scope>NUCLEOTIDE SEQUENCE [LARGE SCALE GENOMIC DNA]</scope>
    <source>
        <strain evidence="2 3">SB22</strain>
    </source>
</reference>
<name>W9GSB1_9PROT</name>
<protein>
    <submittedName>
        <fullName evidence="2">Uncharacterized protein</fullName>
    </submittedName>
</protein>
<dbReference type="InterPro" id="IPR044000">
    <property type="entry name" value="Phage_tube_2"/>
</dbReference>
<organism evidence="2 3">
    <name type="scientific">Skermanella stibiiresistens SB22</name>
    <dbReference type="NCBI Taxonomy" id="1385369"/>
    <lineage>
        <taxon>Bacteria</taxon>
        <taxon>Pseudomonadati</taxon>
        <taxon>Pseudomonadota</taxon>
        <taxon>Alphaproteobacteria</taxon>
        <taxon>Rhodospirillales</taxon>
        <taxon>Azospirillaceae</taxon>
        <taxon>Skermanella</taxon>
    </lineage>
</organism>
<dbReference type="Proteomes" id="UP000019486">
    <property type="component" value="Unassembled WGS sequence"/>
</dbReference>
<accession>W9GSB1</accession>
<evidence type="ECO:0000256" key="1">
    <source>
        <dbReference type="SAM" id="MobiDB-lite"/>
    </source>
</evidence>
<keyword evidence="3" id="KW-1185">Reference proteome</keyword>
<dbReference type="EMBL" id="AVFL01000036">
    <property type="protein sequence ID" value="EWY36775.1"/>
    <property type="molecule type" value="Genomic_DNA"/>
</dbReference>
<dbReference type="OrthoDB" id="1680496at2"/>
<feature type="region of interest" description="Disordered" evidence="1">
    <location>
        <begin position="44"/>
        <end position="70"/>
    </location>
</feature>
<dbReference type="STRING" id="1385369.N825_25410"/>
<dbReference type="RefSeq" id="WP_037460070.1">
    <property type="nucleotide sequence ID" value="NZ_AVFL01000036.1"/>
</dbReference>
<gene>
    <name evidence="2" type="ORF">N825_25410</name>
</gene>